<dbReference type="AlphaFoldDB" id="A0A0A9DJA1"/>
<dbReference type="EMBL" id="GBRH01212165">
    <property type="protein sequence ID" value="JAD85730.1"/>
    <property type="molecule type" value="Transcribed_RNA"/>
</dbReference>
<reference evidence="1" key="1">
    <citation type="submission" date="2014-09" db="EMBL/GenBank/DDBJ databases">
        <authorList>
            <person name="Magalhaes I.L.F."/>
            <person name="Oliveira U."/>
            <person name="Santos F.R."/>
            <person name="Vidigal T.H.D.A."/>
            <person name="Brescovit A.D."/>
            <person name="Santos A.J."/>
        </authorList>
    </citation>
    <scope>NUCLEOTIDE SEQUENCE</scope>
    <source>
        <tissue evidence="1">Shoot tissue taken approximately 20 cm above the soil surface</tissue>
    </source>
</reference>
<name>A0A0A9DJA1_ARUDO</name>
<protein>
    <submittedName>
        <fullName evidence="1">Uncharacterized protein</fullName>
    </submittedName>
</protein>
<sequence>MPPPAQERWGILAGIPKVVQYKEAKCIFPPGTDISVAYNELPRASVLTVPLHISFPRSIEFYPHIAAADRSGLLLLCSTHTIATSCSMVSYHICDARTGEVVSLCGHSGPMGIHGANVGLIVRGDGCVVAELQPGCDGPGSATLLCYKVGGVQVGREGAHLLTPAPAALVRRGRRLPRRDALVDRPLLRPPRLRSLRRRAEAAFRSAPTGPRRASC</sequence>
<accession>A0A0A9DJA1</accession>
<organism evidence="1">
    <name type="scientific">Arundo donax</name>
    <name type="common">Giant reed</name>
    <name type="synonym">Donax arundinaceus</name>
    <dbReference type="NCBI Taxonomy" id="35708"/>
    <lineage>
        <taxon>Eukaryota</taxon>
        <taxon>Viridiplantae</taxon>
        <taxon>Streptophyta</taxon>
        <taxon>Embryophyta</taxon>
        <taxon>Tracheophyta</taxon>
        <taxon>Spermatophyta</taxon>
        <taxon>Magnoliopsida</taxon>
        <taxon>Liliopsida</taxon>
        <taxon>Poales</taxon>
        <taxon>Poaceae</taxon>
        <taxon>PACMAD clade</taxon>
        <taxon>Arundinoideae</taxon>
        <taxon>Arundineae</taxon>
        <taxon>Arundo</taxon>
    </lineage>
</organism>
<evidence type="ECO:0000313" key="1">
    <source>
        <dbReference type="EMBL" id="JAD85730.1"/>
    </source>
</evidence>
<reference evidence="1" key="2">
    <citation type="journal article" date="2015" name="Data Brief">
        <title>Shoot transcriptome of the giant reed, Arundo donax.</title>
        <authorList>
            <person name="Barrero R.A."/>
            <person name="Guerrero F.D."/>
            <person name="Moolhuijzen P."/>
            <person name="Goolsby J.A."/>
            <person name="Tidwell J."/>
            <person name="Bellgard S.E."/>
            <person name="Bellgard M.I."/>
        </authorList>
    </citation>
    <scope>NUCLEOTIDE SEQUENCE</scope>
    <source>
        <tissue evidence="1">Shoot tissue taken approximately 20 cm above the soil surface</tissue>
    </source>
</reference>
<dbReference type="PANTHER" id="PTHR33086:SF46">
    <property type="entry name" value="EXPRESSED PROTEIN"/>
    <property type="match status" value="1"/>
</dbReference>
<dbReference type="PANTHER" id="PTHR33086">
    <property type="entry name" value="OS05G0468200 PROTEIN-RELATED"/>
    <property type="match status" value="1"/>
</dbReference>
<proteinExistence type="predicted"/>